<organism evidence="3 4">
    <name type="scientific">Psychrosphaera haliotis</name>
    <dbReference type="NCBI Taxonomy" id="555083"/>
    <lineage>
        <taxon>Bacteria</taxon>
        <taxon>Pseudomonadati</taxon>
        <taxon>Pseudomonadota</taxon>
        <taxon>Gammaproteobacteria</taxon>
        <taxon>Alteromonadales</taxon>
        <taxon>Pseudoalteromonadaceae</taxon>
        <taxon>Psychrosphaera</taxon>
    </lineage>
</organism>
<dbReference type="Proteomes" id="UP000439994">
    <property type="component" value="Unassembled WGS sequence"/>
</dbReference>
<keyword evidence="1" id="KW-1133">Transmembrane helix</keyword>
<evidence type="ECO:0000256" key="1">
    <source>
        <dbReference type="SAM" id="Phobius"/>
    </source>
</evidence>
<comment type="caution">
    <text evidence="3">The sequence shown here is derived from an EMBL/GenBank/DDBJ whole genome shotgun (WGS) entry which is preliminary data.</text>
</comment>
<dbReference type="AlphaFoldDB" id="A0A6N8FBP2"/>
<dbReference type="InterPro" id="IPR039447">
    <property type="entry name" value="UreH-like_TM_dom"/>
</dbReference>
<feature type="transmembrane region" description="Helical" evidence="1">
    <location>
        <begin position="42"/>
        <end position="64"/>
    </location>
</feature>
<dbReference type="PANTHER" id="PTHR42208">
    <property type="entry name" value="HEAVY METAL TRANSPORTER-RELATED"/>
    <property type="match status" value="1"/>
</dbReference>
<keyword evidence="1" id="KW-0812">Transmembrane</keyword>
<proteinExistence type="predicted"/>
<protein>
    <recommendedName>
        <fullName evidence="2">Urease accessory protein UreH-like transmembrane domain-containing protein</fullName>
    </recommendedName>
</protein>
<accession>A0A6N8FBP2</accession>
<dbReference type="Pfam" id="PF13386">
    <property type="entry name" value="DsbD_2"/>
    <property type="match status" value="1"/>
</dbReference>
<evidence type="ECO:0000313" key="3">
    <source>
        <dbReference type="EMBL" id="MUH71781.1"/>
    </source>
</evidence>
<dbReference type="EMBL" id="WOCD01000002">
    <property type="protein sequence ID" value="MUH71781.1"/>
    <property type="molecule type" value="Genomic_DNA"/>
</dbReference>
<dbReference type="PANTHER" id="PTHR42208:SF1">
    <property type="entry name" value="HEAVY METAL TRANSPORTER"/>
    <property type="match status" value="1"/>
</dbReference>
<keyword evidence="1" id="KW-0472">Membrane</keyword>
<feature type="domain" description="Urease accessory protein UreH-like transmembrane" evidence="2">
    <location>
        <begin position="6"/>
        <end position="122"/>
    </location>
</feature>
<dbReference type="RefSeq" id="WP_155694860.1">
    <property type="nucleotide sequence ID" value="NZ_WOCD01000002.1"/>
</dbReference>
<reference evidence="3 4" key="1">
    <citation type="submission" date="2019-11" db="EMBL/GenBank/DDBJ databases">
        <title>P. haliotis isolates from Z. marina roots.</title>
        <authorList>
            <person name="Cohen M."/>
            <person name="Jospin G."/>
            <person name="Eisen J.A."/>
            <person name="Coil D.A."/>
        </authorList>
    </citation>
    <scope>NUCLEOTIDE SEQUENCE [LARGE SCALE GENOMIC DNA]</scope>
    <source>
        <strain evidence="3 4">UCD-MCMsp1aY</strain>
    </source>
</reference>
<gene>
    <name evidence="3" type="ORF">GNP35_04370</name>
</gene>
<evidence type="ECO:0000313" key="4">
    <source>
        <dbReference type="Proteomes" id="UP000439994"/>
    </source>
</evidence>
<dbReference type="OrthoDB" id="9798690at2"/>
<feature type="transmembrane region" description="Helical" evidence="1">
    <location>
        <begin position="76"/>
        <end position="95"/>
    </location>
</feature>
<name>A0A6N8FBP2_9GAMM</name>
<keyword evidence="4" id="KW-1185">Reference proteome</keyword>
<sequence length="127" mass="13790">MTLLITAFIMGLMGVAHCVAMCGSLSMALGFSVPHNKSFITYASVISVSRILGYGFIGFIANLFTQSFLSITNGSVLLLSVVSSIFMIGIGLHIAKISNFVLYVEVIGKRLNKYLEPLKKKFFQSIA</sequence>
<evidence type="ECO:0000259" key="2">
    <source>
        <dbReference type="Pfam" id="PF13386"/>
    </source>
</evidence>